<dbReference type="OrthoDB" id="198185at2759"/>
<dbReference type="EMBL" id="JNBR01000383">
    <property type="protein sequence ID" value="OQR93995.1"/>
    <property type="molecule type" value="Genomic_DNA"/>
</dbReference>
<evidence type="ECO:0000313" key="3">
    <source>
        <dbReference type="Proteomes" id="UP000243579"/>
    </source>
</evidence>
<keyword evidence="1" id="KW-0175">Coiled coil</keyword>
<name>A0A1V9Z7L7_ACHHY</name>
<dbReference type="Proteomes" id="UP000243579">
    <property type="component" value="Unassembled WGS sequence"/>
</dbReference>
<dbReference type="AlphaFoldDB" id="A0A1V9Z7L7"/>
<evidence type="ECO:0000313" key="2">
    <source>
        <dbReference type="EMBL" id="OQR93995.1"/>
    </source>
</evidence>
<evidence type="ECO:0000256" key="1">
    <source>
        <dbReference type="SAM" id="Coils"/>
    </source>
</evidence>
<comment type="caution">
    <text evidence="2">The sequence shown here is derived from an EMBL/GenBank/DDBJ whole genome shotgun (WGS) entry which is preliminary data.</text>
</comment>
<reference evidence="2 3" key="1">
    <citation type="journal article" date="2014" name="Genome Biol. Evol.">
        <title>The secreted proteins of Achlya hypogyna and Thraustotheca clavata identify the ancestral oomycete secretome and reveal gene acquisitions by horizontal gene transfer.</title>
        <authorList>
            <person name="Misner I."/>
            <person name="Blouin N."/>
            <person name="Leonard G."/>
            <person name="Richards T.A."/>
            <person name="Lane C.E."/>
        </authorList>
    </citation>
    <scope>NUCLEOTIDE SEQUENCE [LARGE SCALE GENOMIC DNA]</scope>
    <source>
        <strain evidence="2 3">ATCC 48635</strain>
    </source>
</reference>
<accession>A0A1V9Z7L7</accession>
<sequence length="298" mass="33838">MASALRETAAHLAKAKKPLSDLNQIRQAIKGLQKDAAEQLHLEMESQATFAYLSSQLQALKHAFETLSDVLMAEVEGVRKNTNQRLEFLEGEVDRQKELALAAQRDLEQAKRSWDVWSLKERDWAKDNEILKASHSHNIEWMQALQRDVMDTKDRVHELRHDHTARAKHMADEAASLRQLWHKQVESLQAQLAGFEAAAHAHARDSKALAQQRRDDLAAMEQAVATLSGHHSRLIRALDDGLQQLQDEATSTARRADAAEHKATSCAAQLEHVKGQLLLLERDQAQRMESIVLRYRRL</sequence>
<gene>
    <name evidence="2" type="ORF">ACHHYP_20084</name>
</gene>
<feature type="coiled-coil region" evidence="1">
    <location>
        <begin position="72"/>
        <end position="113"/>
    </location>
</feature>
<protein>
    <submittedName>
        <fullName evidence="2">Uncharacterized protein</fullName>
    </submittedName>
</protein>
<proteinExistence type="predicted"/>
<keyword evidence="3" id="KW-1185">Reference proteome</keyword>
<organism evidence="2 3">
    <name type="scientific">Achlya hypogyna</name>
    <name type="common">Oomycete</name>
    <name type="synonym">Protoachlya hypogyna</name>
    <dbReference type="NCBI Taxonomy" id="1202772"/>
    <lineage>
        <taxon>Eukaryota</taxon>
        <taxon>Sar</taxon>
        <taxon>Stramenopiles</taxon>
        <taxon>Oomycota</taxon>
        <taxon>Saprolegniomycetes</taxon>
        <taxon>Saprolegniales</taxon>
        <taxon>Achlyaceae</taxon>
        <taxon>Achlya</taxon>
    </lineage>
</organism>